<dbReference type="GO" id="GO:0015979">
    <property type="term" value="P:photosynthesis"/>
    <property type="evidence" value="ECO:0007669"/>
    <property type="project" value="InterPro"/>
</dbReference>
<accession>A0A2Y9AU30</accession>
<reference evidence="3 5" key="1">
    <citation type="submission" date="2016-10" db="EMBL/GenBank/DDBJ databases">
        <authorList>
            <person name="Cai Z."/>
        </authorList>
    </citation>
    <scope>NUCLEOTIDE SEQUENCE [LARGE SCALE GENOMIC DNA]</scope>
    <source>
        <strain evidence="3 5">DSM 25227</strain>
    </source>
</reference>
<keyword evidence="4" id="KW-1185">Reference proteome</keyword>
<dbReference type="EMBL" id="QGDJ01000004">
    <property type="protein sequence ID" value="PWJ19335.1"/>
    <property type="molecule type" value="Genomic_DNA"/>
</dbReference>
<protein>
    <submittedName>
        <fullName evidence="3">Divinyl protochlorophyllide a 8-vinyl-reductase</fullName>
    </submittedName>
</protein>
<dbReference type="OrthoDB" id="2080515at2"/>
<dbReference type="Proteomes" id="UP000245839">
    <property type="component" value="Unassembled WGS sequence"/>
</dbReference>
<dbReference type="Pfam" id="PF02830">
    <property type="entry name" value="V4R"/>
    <property type="match status" value="1"/>
</dbReference>
<evidence type="ECO:0000313" key="4">
    <source>
        <dbReference type="Proteomes" id="UP000245839"/>
    </source>
</evidence>
<dbReference type="SUPFAM" id="SSF111126">
    <property type="entry name" value="Ligand-binding domain in the NO signalling and Golgi transport"/>
    <property type="match status" value="1"/>
</dbReference>
<reference evidence="2 4" key="2">
    <citation type="submission" date="2018-03" db="EMBL/GenBank/DDBJ databases">
        <title>Genomic Encyclopedia of Archaeal and Bacterial Type Strains, Phase II (KMG-II): from individual species to whole genera.</title>
        <authorList>
            <person name="Goeker M."/>
        </authorList>
    </citation>
    <scope>NUCLEOTIDE SEQUENCE [LARGE SCALE GENOMIC DNA]</scope>
    <source>
        <strain evidence="2 4">DSM 25227</strain>
    </source>
</reference>
<sequence>MSEDVRSGPALIGPNAILQMLPVLDRLGGPERRGQILARAGIFDLPDGTRMIPETQAAQLHRTLRQEEPILAPALAGEAGRATADYILAHRIPRPAQLLLRVLPAGPSAALLSRAIARHAWTFVGSGRFRVVDPMTFEIADNPLVAGERSEGCLCHWHAAVFARLYHVLVAADATCTETSCGAHSPGHPCRFELERSGSTPNLIDIKPHPRAAQ</sequence>
<gene>
    <name evidence="2" type="ORF">BCF38_104271</name>
    <name evidence="3" type="ORF">SAMN05421539_104271</name>
</gene>
<dbReference type="EMBL" id="UETC01000004">
    <property type="protein sequence ID" value="SSA45997.1"/>
    <property type="molecule type" value="Genomic_DNA"/>
</dbReference>
<dbReference type="RefSeq" id="WP_109564424.1">
    <property type="nucleotide sequence ID" value="NZ_QGDJ01000004.1"/>
</dbReference>
<name>A0A2Y9AU30_9RHOB</name>
<dbReference type="SMART" id="SM00989">
    <property type="entry name" value="V4R"/>
    <property type="match status" value="1"/>
</dbReference>
<evidence type="ECO:0000313" key="5">
    <source>
        <dbReference type="Proteomes" id="UP000251571"/>
    </source>
</evidence>
<dbReference type="InterPro" id="IPR004096">
    <property type="entry name" value="V4R"/>
</dbReference>
<dbReference type="NCBIfam" id="TIGR02019">
    <property type="entry name" value="BchJ"/>
    <property type="match status" value="1"/>
</dbReference>
<evidence type="ECO:0000313" key="2">
    <source>
        <dbReference type="EMBL" id="PWJ19335.1"/>
    </source>
</evidence>
<feature type="domain" description="4-vinyl reductase 4VR" evidence="1">
    <location>
        <begin position="134"/>
        <end position="196"/>
    </location>
</feature>
<evidence type="ECO:0000259" key="1">
    <source>
        <dbReference type="SMART" id="SM00989"/>
    </source>
</evidence>
<dbReference type="Proteomes" id="UP000251571">
    <property type="component" value="Unassembled WGS sequence"/>
</dbReference>
<dbReference type="InterPro" id="IPR010249">
    <property type="entry name" value="BchJ"/>
</dbReference>
<dbReference type="GO" id="GO:0030494">
    <property type="term" value="P:bacteriochlorophyll biosynthetic process"/>
    <property type="evidence" value="ECO:0007669"/>
    <property type="project" value="InterPro"/>
</dbReference>
<evidence type="ECO:0000313" key="3">
    <source>
        <dbReference type="EMBL" id="SSA45997.1"/>
    </source>
</evidence>
<dbReference type="InterPro" id="IPR024096">
    <property type="entry name" value="NO_sig/Golgi_transp_ligand-bd"/>
</dbReference>
<proteinExistence type="predicted"/>
<dbReference type="AlphaFoldDB" id="A0A2Y9AU30"/>
<organism evidence="3 5">
    <name type="scientific">Jannaschia seohaensis</name>
    <dbReference type="NCBI Taxonomy" id="475081"/>
    <lineage>
        <taxon>Bacteria</taxon>
        <taxon>Pseudomonadati</taxon>
        <taxon>Pseudomonadota</taxon>
        <taxon>Alphaproteobacteria</taxon>
        <taxon>Rhodobacterales</taxon>
        <taxon>Roseobacteraceae</taxon>
        <taxon>Jannaschia</taxon>
    </lineage>
</organism>